<proteinExistence type="predicted"/>
<gene>
    <name evidence="2" type="ORF">ACFPFX_15415</name>
</gene>
<feature type="transmembrane region" description="Helical" evidence="1">
    <location>
        <begin position="31"/>
        <end position="49"/>
    </location>
</feature>
<keyword evidence="3" id="KW-1185">Reference proteome</keyword>
<sequence length="54" mass="5548">MNKYSLLPFVLITVPLVCVLAAFGVIGWGVVLAVVIAVGVLALVARAAGRSTTH</sequence>
<dbReference type="Proteomes" id="UP001595834">
    <property type="component" value="Unassembled WGS sequence"/>
</dbReference>
<protein>
    <submittedName>
        <fullName evidence="2">Uncharacterized protein</fullName>
    </submittedName>
</protein>
<dbReference type="EMBL" id="JBHSIZ010000016">
    <property type="protein sequence ID" value="MFC4957674.1"/>
    <property type="molecule type" value="Genomic_DNA"/>
</dbReference>
<evidence type="ECO:0000313" key="2">
    <source>
        <dbReference type="EMBL" id="MFC4957674.1"/>
    </source>
</evidence>
<reference evidence="3" key="1">
    <citation type="journal article" date="2019" name="Int. J. Syst. Evol. Microbiol.">
        <title>The Global Catalogue of Microorganisms (GCM) 10K type strain sequencing project: providing services to taxonomists for standard genome sequencing and annotation.</title>
        <authorList>
            <consortium name="The Broad Institute Genomics Platform"/>
            <consortium name="The Broad Institute Genome Sequencing Center for Infectious Disease"/>
            <person name="Wu L."/>
            <person name="Ma J."/>
        </authorList>
    </citation>
    <scope>NUCLEOTIDE SEQUENCE [LARGE SCALE GENOMIC DNA]</scope>
    <source>
        <strain evidence="3">CCM 7224</strain>
    </source>
</reference>
<evidence type="ECO:0000313" key="3">
    <source>
        <dbReference type="Proteomes" id="UP001595834"/>
    </source>
</evidence>
<organism evidence="2 3">
    <name type="scientific">Streptomyces mauvecolor</name>
    <dbReference type="NCBI Taxonomy" id="58345"/>
    <lineage>
        <taxon>Bacteria</taxon>
        <taxon>Bacillati</taxon>
        <taxon>Actinomycetota</taxon>
        <taxon>Actinomycetes</taxon>
        <taxon>Kitasatosporales</taxon>
        <taxon>Streptomycetaceae</taxon>
        <taxon>Streptomyces</taxon>
    </lineage>
</organism>
<name>A0ABV9UKP1_9ACTN</name>
<accession>A0ABV9UKP1</accession>
<keyword evidence="1" id="KW-0472">Membrane</keyword>
<comment type="caution">
    <text evidence="2">The sequence shown here is derived from an EMBL/GenBank/DDBJ whole genome shotgun (WGS) entry which is preliminary data.</text>
</comment>
<evidence type="ECO:0000256" key="1">
    <source>
        <dbReference type="SAM" id="Phobius"/>
    </source>
</evidence>
<keyword evidence="1" id="KW-1133">Transmembrane helix</keyword>
<dbReference type="RefSeq" id="WP_344378893.1">
    <property type="nucleotide sequence ID" value="NZ_BAAASQ010000023.1"/>
</dbReference>
<keyword evidence="1" id="KW-0812">Transmembrane</keyword>